<dbReference type="InterPro" id="IPR002881">
    <property type="entry name" value="DUF58"/>
</dbReference>
<evidence type="ECO:0000259" key="1">
    <source>
        <dbReference type="Pfam" id="PF01882"/>
    </source>
</evidence>
<dbReference type="EMBL" id="AAVT01000003">
    <property type="protein sequence ID" value="EAW31458.1"/>
    <property type="molecule type" value="Genomic_DNA"/>
</dbReference>
<proteinExistence type="predicted"/>
<feature type="domain" description="DUF58" evidence="1">
    <location>
        <begin position="63"/>
        <end position="284"/>
    </location>
</feature>
<dbReference type="STRING" id="247633.GP2143_07909"/>
<dbReference type="eggNOG" id="COG1721">
    <property type="taxonomic scope" value="Bacteria"/>
</dbReference>
<accession>A0YCD9</accession>
<dbReference type="Pfam" id="PF01882">
    <property type="entry name" value="DUF58"/>
    <property type="match status" value="1"/>
</dbReference>
<dbReference type="Proteomes" id="UP000004931">
    <property type="component" value="Unassembled WGS sequence"/>
</dbReference>
<organism evidence="2 3">
    <name type="scientific">marine gamma proteobacterium HTCC2143</name>
    <dbReference type="NCBI Taxonomy" id="247633"/>
    <lineage>
        <taxon>Bacteria</taxon>
        <taxon>Pseudomonadati</taxon>
        <taxon>Pseudomonadota</taxon>
        <taxon>Gammaproteobacteria</taxon>
        <taxon>Cellvibrionales</taxon>
        <taxon>Spongiibacteraceae</taxon>
        <taxon>BD1-7 clade</taxon>
    </lineage>
</organism>
<protein>
    <submittedName>
        <fullName evidence="2">Uncharacterized conserved protein (Some members contain a von Willebrand factor type A (VWA) domain)</fullName>
    </submittedName>
</protein>
<reference evidence="2 3" key="1">
    <citation type="journal article" date="2010" name="J. Bacteriol.">
        <title>Genome sequence of the oligotrophic marine Gammaproteobacterium HTCC2143, isolated from the Oregon Coast.</title>
        <authorList>
            <person name="Oh H.M."/>
            <person name="Kang I."/>
            <person name="Ferriera S."/>
            <person name="Giovannoni S.J."/>
            <person name="Cho J.C."/>
        </authorList>
    </citation>
    <scope>NUCLEOTIDE SEQUENCE [LARGE SCALE GENOMIC DNA]</scope>
    <source>
        <strain evidence="2 3">HTCC2143</strain>
    </source>
</reference>
<dbReference type="OrthoDB" id="9776116at2"/>
<keyword evidence="3" id="KW-1185">Reference proteome</keyword>
<evidence type="ECO:0000313" key="2">
    <source>
        <dbReference type="EMBL" id="EAW31458.1"/>
    </source>
</evidence>
<gene>
    <name evidence="2" type="ORF">GP2143_07909</name>
</gene>
<sequence length="327" mass="37076">MTISDNGNRMNAVLTGAYIDLAGLIGARFSAKDLKLQQRRKALSLLAGPNKTNFRGRGIDFEEVRAYQPGDDIRTIDWRVTARSGKAYTKLFQEERERPTLVAIDQRQSMFFGSKTCFKSVMACYLGALITWSGLQNNDRVGGLVFGNSRHQEVRPRRSRQSALALIHLMLEFNQLLDRDSGIEQSPTQGLEESLIELRRVARPGSAVYIISDFSGYDKGDVLKHLYQLSRHCEITAIFVYDPLEQRLPPPGQYTVTDGKQRNIIQTGDAKVRQHYEEHFEQHRYDLKQQLGKLGIPLIQIGTDQAPLQSLLTYYGSTRRRSKGAKP</sequence>
<comment type="caution">
    <text evidence="2">The sequence shown here is derived from an EMBL/GenBank/DDBJ whole genome shotgun (WGS) entry which is preliminary data.</text>
</comment>
<dbReference type="PANTHER" id="PTHR33608:SF12">
    <property type="entry name" value="DUF58 DOMAIN-CONTAINING PROTEIN"/>
    <property type="match status" value="1"/>
</dbReference>
<name>A0YCD9_9GAMM</name>
<evidence type="ECO:0000313" key="3">
    <source>
        <dbReference type="Proteomes" id="UP000004931"/>
    </source>
</evidence>
<dbReference type="PANTHER" id="PTHR33608">
    <property type="entry name" value="BLL2464 PROTEIN"/>
    <property type="match status" value="1"/>
</dbReference>
<dbReference type="AlphaFoldDB" id="A0YCD9"/>